<feature type="transmembrane region" description="Helical" evidence="6">
    <location>
        <begin position="7"/>
        <end position="33"/>
    </location>
</feature>
<feature type="transmembrane region" description="Helical" evidence="6">
    <location>
        <begin position="45"/>
        <end position="66"/>
    </location>
</feature>
<name>A0A1N7K3P1_9BACT</name>
<accession>A0A1N7K3P1</accession>
<comment type="subcellular location">
    <subcellularLocation>
        <location evidence="1">Membrane</location>
        <topology evidence="1">Multi-pass membrane protein</topology>
    </subcellularLocation>
</comment>
<keyword evidence="3 6" id="KW-0812">Transmembrane</keyword>
<dbReference type="FunFam" id="1.20.1260.100:FF:000001">
    <property type="entry name" value="translocator protein 2"/>
    <property type="match status" value="1"/>
</dbReference>
<comment type="similarity">
    <text evidence="2">Belongs to the TspO/BZRP family.</text>
</comment>
<keyword evidence="4 6" id="KW-1133">Transmembrane helix</keyword>
<evidence type="ECO:0000256" key="2">
    <source>
        <dbReference type="ARBA" id="ARBA00007524"/>
    </source>
</evidence>
<dbReference type="PIRSF" id="PIRSF005859">
    <property type="entry name" value="PBR"/>
    <property type="match status" value="1"/>
</dbReference>
<evidence type="ECO:0000313" key="7">
    <source>
        <dbReference type="EMBL" id="SIS56167.1"/>
    </source>
</evidence>
<evidence type="ECO:0000256" key="5">
    <source>
        <dbReference type="ARBA" id="ARBA00023136"/>
    </source>
</evidence>
<dbReference type="EMBL" id="FTOP01000001">
    <property type="protein sequence ID" value="SIS56167.1"/>
    <property type="molecule type" value="Genomic_DNA"/>
</dbReference>
<evidence type="ECO:0000256" key="3">
    <source>
        <dbReference type="ARBA" id="ARBA00022692"/>
    </source>
</evidence>
<evidence type="ECO:0000313" key="8">
    <source>
        <dbReference type="Proteomes" id="UP000186026"/>
    </source>
</evidence>
<dbReference type="InterPro" id="IPR004307">
    <property type="entry name" value="TspO_MBR"/>
</dbReference>
<dbReference type="RefSeq" id="WP_076498065.1">
    <property type="nucleotide sequence ID" value="NZ_FTOP01000001.1"/>
</dbReference>
<sequence>MKNWQKLVIAILIPQVSGVLGALVTVSSVGSWYQTINKPSFNPPSWIFGPVWTSLYIMIGISLYLIWKSNHPFKKKAMWLFGIQMVLNTLWSPAFFGLESPLLGLIVIIPLWVSILACIKVFKPISNLAAYLFIPYFLWVSFATLLNASIWYLN</sequence>
<dbReference type="PANTHER" id="PTHR10057">
    <property type="entry name" value="PERIPHERAL-TYPE BENZODIAZEPINE RECEPTOR"/>
    <property type="match status" value="1"/>
</dbReference>
<dbReference type="Proteomes" id="UP000186026">
    <property type="component" value="Unassembled WGS sequence"/>
</dbReference>
<protein>
    <submittedName>
        <fullName evidence="7">TspO and MBR related proteins</fullName>
    </submittedName>
</protein>
<dbReference type="GO" id="GO:0033013">
    <property type="term" value="P:tetrapyrrole metabolic process"/>
    <property type="evidence" value="ECO:0007669"/>
    <property type="project" value="UniProtKB-ARBA"/>
</dbReference>
<dbReference type="AlphaFoldDB" id="A0A1N7K3P1"/>
<dbReference type="Pfam" id="PF03073">
    <property type="entry name" value="TspO_MBR"/>
    <property type="match status" value="1"/>
</dbReference>
<dbReference type="PANTHER" id="PTHR10057:SF0">
    <property type="entry name" value="TRANSLOCATOR PROTEIN"/>
    <property type="match status" value="1"/>
</dbReference>
<dbReference type="GO" id="GO:0016020">
    <property type="term" value="C:membrane"/>
    <property type="evidence" value="ECO:0007669"/>
    <property type="project" value="UniProtKB-SubCell"/>
</dbReference>
<feature type="transmembrane region" description="Helical" evidence="6">
    <location>
        <begin position="78"/>
        <end position="96"/>
    </location>
</feature>
<reference evidence="8" key="1">
    <citation type="submission" date="2017-01" db="EMBL/GenBank/DDBJ databases">
        <authorList>
            <person name="Varghese N."/>
            <person name="Submissions S."/>
        </authorList>
    </citation>
    <scope>NUCLEOTIDE SEQUENCE [LARGE SCALE GENOMIC DNA]</scope>
    <source>
        <strain evidence="8">DSM 46698</strain>
    </source>
</reference>
<dbReference type="STRING" id="529505.SAMN05421761_101416"/>
<dbReference type="OrthoDB" id="9795496at2"/>
<gene>
    <name evidence="7" type="ORF">SAMN05421761_101416</name>
</gene>
<feature type="transmembrane region" description="Helical" evidence="6">
    <location>
        <begin position="129"/>
        <end position="153"/>
    </location>
</feature>
<evidence type="ECO:0000256" key="1">
    <source>
        <dbReference type="ARBA" id="ARBA00004141"/>
    </source>
</evidence>
<keyword evidence="8" id="KW-1185">Reference proteome</keyword>
<dbReference type="Gene3D" id="1.20.1260.100">
    <property type="entry name" value="TspO/MBR protein"/>
    <property type="match status" value="1"/>
</dbReference>
<keyword evidence="5 6" id="KW-0472">Membrane</keyword>
<evidence type="ECO:0000256" key="6">
    <source>
        <dbReference type="SAM" id="Phobius"/>
    </source>
</evidence>
<evidence type="ECO:0000256" key="4">
    <source>
        <dbReference type="ARBA" id="ARBA00022989"/>
    </source>
</evidence>
<feature type="transmembrane region" description="Helical" evidence="6">
    <location>
        <begin position="102"/>
        <end position="122"/>
    </location>
</feature>
<dbReference type="InterPro" id="IPR038330">
    <property type="entry name" value="TspO/MBR-related_sf"/>
</dbReference>
<organism evidence="7 8">
    <name type="scientific">Belliella pelovolcani</name>
    <dbReference type="NCBI Taxonomy" id="529505"/>
    <lineage>
        <taxon>Bacteria</taxon>
        <taxon>Pseudomonadati</taxon>
        <taxon>Bacteroidota</taxon>
        <taxon>Cytophagia</taxon>
        <taxon>Cytophagales</taxon>
        <taxon>Cyclobacteriaceae</taxon>
        <taxon>Belliella</taxon>
    </lineage>
</organism>
<proteinExistence type="inferred from homology"/>
<dbReference type="CDD" id="cd15904">
    <property type="entry name" value="TSPO_MBR"/>
    <property type="match status" value="1"/>
</dbReference>